<evidence type="ECO:0000256" key="1">
    <source>
        <dbReference type="PROSITE-ProRule" id="PRU00169"/>
    </source>
</evidence>
<dbReference type="EMBL" id="DVLY01000054">
    <property type="protein sequence ID" value="HIT97657.1"/>
    <property type="molecule type" value="Genomic_DNA"/>
</dbReference>
<evidence type="ECO:0000313" key="4">
    <source>
        <dbReference type="EMBL" id="HIT97657.1"/>
    </source>
</evidence>
<reference evidence="4" key="1">
    <citation type="submission" date="2020-10" db="EMBL/GenBank/DDBJ databases">
        <authorList>
            <person name="Gilroy R."/>
        </authorList>
    </citation>
    <scope>NUCLEOTIDE SEQUENCE</scope>
    <source>
        <strain evidence="4">1383</strain>
    </source>
</reference>
<dbReference type="GO" id="GO:0000156">
    <property type="term" value="F:phosphorelay response regulator activity"/>
    <property type="evidence" value="ECO:0007669"/>
    <property type="project" value="InterPro"/>
</dbReference>
<dbReference type="Pfam" id="PF04397">
    <property type="entry name" value="LytTR"/>
    <property type="match status" value="1"/>
</dbReference>
<dbReference type="Pfam" id="PF00072">
    <property type="entry name" value="Response_reg"/>
    <property type="match status" value="1"/>
</dbReference>
<dbReference type="AlphaFoldDB" id="A0A9D1HAU7"/>
<dbReference type="Gene3D" id="2.40.50.1020">
    <property type="entry name" value="LytTr DNA-binding domain"/>
    <property type="match status" value="1"/>
</dbReference>
<dbReference type="SUPFAM" id="SSF52172">
    <property type="entry name" value="CheY-like"/>
    <property type="match status" value="1"/>
</dbReference>
<dbReference type="InterPro" id="IPR007492">
    <property type="entry name" value="LytTR_DNA-bd_dom"/>
</dbReference>
<dbReference type="InterPro" id="IPR011006">
    <property type="entry name" value="CheY-like_superfamily"/>
</dbReference>
<dbReference type="Proteomes" id="UP000824161">
    <property type="component" value="Unassembled WGS sequence"/>
</dbReference>
<dbReference type="PANTHER" id="PTHR37299">
    <property type="entry name" value="TRANSCRIPTIONAL REGULATOR-RELATED"/>
    <property type="match status" value="1"/>
</dbReference>
<dbReference type="SMART" id="SM00448">
    <property type="entry name" value="REC"/>
    <property type="match status" value="1"/>
</dbReference>
<evidence type="ECO:0000259" key="3">
    <source>
        <dbReference type="PROSITE" id="PS50930"/>
    </source>
</evidence>
<organism evidence="4 5">
    <name type="scientific">Candidatus Merdimorpha stercoravium</name>
    <dbReference type="NCBI Taxonomy" id="2840863"/>
    <lineage>
        <taxon>Bacteria</taxon>
        <taxon>Pseudomonadati</taxon>
        <taxon>Bacteroidota</taxon>
        <taxon>Flavobacteriia</taxon>
        <taxon>Flavobacteriales</taxon>
        <taxon>Candidatus Merdimorpha</taxon>
    </lineage>
</organism>
<dbReference type="Gene3D" id="3.40.50.2300">
    <property type="match status" value="1"/>
</dbReference>
<accession>A0A9D1HAU7</accession>
<dbReference type="InterPro" id="IPR001789">
    <property type="entry name" value="Sig_transdc_resp-reg_receiver"/>
</dbReference>
<dbReference type="PROSITE" id="PS50110">
    <property type="entry name" value="RESPONSE_REGULATORY"/>
    <property type="match status" value="1"/>
</dbReference>
<comment type="caution">
    <text evidence="4">The sequence shown here is derived from an EMBL/GenBank/DDBJ whole genome shotgun (WGS) entry which is preliminary data.</text>
</comment>
<evidence type="ECO:0000313" key="5">
    <source>
        <dbReference type="Proteomes" id="UP000824161"/>
    </source>
</evidence>
<dbReference type="GO" id="GO:0003677">
    <property type="term" value="F:DNA binding"/>
    <property type="evidence" value="ECO:0007669"/>
    <property type="project" value="InterPro"/>
</dbReference>
<name>A0A9D1HAU7_9FLAO</name>
<comment type="caution">
    <text evidence="1">Lacks conserved residue(s) required for the propagation of feature annotation.</text>
</comment>
<protein>
    <submittedName>
        <fullName evidence="4">Response regulator transcription factor</fullName>
    </submittedName>
</protein>
<proteinExistence type="predicted"/>
<dbReference type="InterPro" id="IPR046947">
    <property type="entry name" value="LytR-like"/>
</dbReference>
<gene>
    <name evidence="4" type="ORF">IAC44_02340</name>
</gene>
<feature type="domain" description="Response regulatory" evidence="2">
    <location>
        <begin position="3"/>
        <end position="114"/>
    </location>
</feature>
<dbReference type="PROSITE" id="PS50930">
    <property type="entry name" value="HTH_LYTTR"/>
    <property type="match status" value="1"/>
</dbReference>
<sequence>MIRCLIIDPDPSARKALSRELSRHEQFSIAGMYDSPQDVPFAVSRLTTDVLFIEVALPGRNGLDYIRTMENPPITVITTLYREYAVECFELDITDYLIKPVEPARLLKTLSKIERILPERKKHPLTLSESSSRPEGGGDHLFIRADKKQVKLYYSDILFVESIKDYICIHTVSGQYIIHQTLSGFTAALPQDRFLRIHRSYTVSIAWIESLSGSTLRLAGRDLPIGRNYLASARKRILGE</sequence>
<dbReference type="SMART" id="SM00850">
    <property type="entry name" value="LytTR"/>
    <property type="match status" value="1"/>
</dbReference>
<feature type="domain" description="HTH LytTR-type" evidence="3">
    <location>
        <begin position="141"/>
        <end position="239"/>
    </location>
</feature>
<evidence type="ECO:0000259" key="2">
    <source>
        <dbReference type="PROSITE" id="PS50110"/>
    </source>
</evidence>
<reference evidence="4" key="2">
    <citation type="journal article" date="2021" name="PeerJ">
        <title>Extensive microbial diversity within the chicken gut microbiome revealed by metagenomics and culture.</title>
        <authorList>
            <person name="Gilroy R."/>
            <person name="Ravi A."/>
            <person name="Getino M."/>
            <person name="Pursley I."/>
            <person name="Horton D.L."/>
            <person name="Alikhan N.F."/>
            <person name="Baker D."/>
            <person name="Gharbi K."/>
            <person name="Hall N."/>
            <person name="Watson M."/>
            <person name="Adriaenssens E.M."/>
            <person name="Foster-Nyarko E."/>
            <person name="Jarju S."/>
            <person name="Secka A."/>
            <person name="Antonio M."/>
            <person name="Oren A."/>
            <person name="Chaudhuri R.R."/>
            <person name="La Ragione R."/>
            <person name="Hildebrand F."/>
            <person name="Pallen M.J."/>
        </authorList>
    </citation>
    <scope>NUCLEOTIDE SEQUENCE</scope>
    <source>
        <strain evidence="4">1383</strain>
    </source>
</reference>
<dbReference type="PANTHER" id="PTHR37299:SF1">
    <property type="entry name" value="STAGE 0 SPORULATION PROTEIN A HOMOLOG"/>
    <property type="match status" value="1"/>
</dbReference>